<reference evidence="1" key="2">
    <citation type="journal article" date="2014" name="ISME J.">
        <title>Microbial stratification in low pH oxic and suboxic macroscopic growths along an acid mine drainage.</title>
        <authorList>
            <person name="Mendez-Garcia C."/>
            <person name="Mesa V."/>
            <person name="Sprenger R.R."/>
            <person name="Richter M."/>
            <person name="Diez M.S."/>
            <person name="Solano J."/>
            <person name="Bargiela R."/>
            <person name="Golyshina O.V."/>
            <person name="Manteca A."/>
            <person name="Ramos J.L."/>
            <person name="Gallego J.R."/>
            <person name="Llorente I."/>
            <person name="Martins Dos Santos V.A."/>
            <person name="Jensen O.N."/>
            <person name="Pelaez A.I."/>
            <person name="Sanchez J."/>
            <person name="Ferrer M."/>
        </authorList>
    </citation>
    <scope>NUCLEOTIDE SEQUENCE</scope>
</reference>
<comment type="caution">
    <text evidence="1">The sequence shown here is derived from an EMBL/GenBank/DDBJ whole genome shotgun (WGS) entry which is preliminary data.</text>
</comment>
<organism evidence="1">
    <name type="scientific">mine drainage metagenome</name>
    <dbReference type="NCBI Taxonomy" id="410659"/>
    <lineage>
        <taxon>unclassified sequences</taxon>
        <taxon>metagenomes</taxon>
        <taxon>ecological metagenomes</taxon>
    </lineage>
</organism>
<accession>T0YH06</accession>
<gene>
    <name evidence="1" type="ORF">B2A_12684</name>
</gene>
<name>T0YH06_9ZZZZ</name>
<evidence type="ECO:0000313" key="1">
    <source>
        <dbReference type="EMBL" id="EQD34741.1"/>
    </source>
</evidence>
<dbReference type="EMBL" id="AUZZ01009145">
    <property type="protein sequence ID" value="EQD34741.1"/>
    <property type="molecule type" value="Genomic_DNA"/>
</dbReference>
<protein>
    <submittedName>
        <fullName evidence="1">Uncharacterized protein</fullName>
    </submittedName>
</protein>
<proteinExistence type="predicted"/>
<dbReference type="AlphaFoldDB" id="T0YH06"/>
<reference evidence="1" key="1">
    <citation type="submission" date="2013-08" db="EMBL/GenBank/DDBJ databases">
        <authorList>
            <person name="Mendez C."/>
            <person name="Richter M."/>
            <person name="Ferrer M."/>
            <person name="Sanchez J."/>
        </authorList>
    </citation>
    <scope>NUCLEOTIDE SEQUENCE</scope>
</reference>
<sequence length="172" mass="19469">MSKKLKLNPNVSYILGACSHTINEYIGIRSRYEKVVEKFVKLSMDEFGIEPNKVLISEEHGVSDVKFYNSKLKRLLADALERKTRLFKYRNDYSAEYVAGLFDVYGGINQKGPYLISMDSGDLLILENIGIHTMQQGSKSYIINPSAFMGFIANHSVLVSKERYAKSVADAR</sequence>
<dbReference type="PROSITE" id="PS51257">
    <property type="entry name" value="PROKAR_LIPOPROTEIN"/>
    <property type="match status" value="1"/>
</dbReference>